<keyword evidence="4" id="KW-1185">Reference proteome</keyword>
<feature type="region of interest" description="Disordered" evidence="1">
    <location>
        <begin position="105"/>
        <end position="124"/>
    </location>
</feature>
<accession>K0K9S9</accession>
<organism evidence="3 4">
    <name type="scientific">Saccharothrix espanaensis (strain ATCC 51144 / DSM 44229 / JCM 9112 / NBRC 15066 / NRRL 15764)</name>
    <dbReference type="NCBI Taxonomy" id="1179773"/>
    <lineage>
        <taxon>Bacteria</taxon>
        <taxon>Bacillati</taxon>
        <taxon>Actinomycetota</taxon>
        <taxon>Actinomycetes</taxon>
        <taxon>Pseudonocardiales</taxon>
        <taxon>Pseudonocardiaceae</taxon>
        <taxon>Saccharothrix</taxon>
    </lineage>
</organism>
<dbReference type="HOGENOM" id="CLU_2002257_0_0_11"/>
<evidence type="ECO:0000256" key="1">
    <source>
        <dbReference type="SAM" id="MobiDB-lite"/>
    </source>
</evidence>
<protein>
    <recommendedName>
        <fullName evidence="2">CATRA-Associated Small Protein domain-containing protein</fullName>
    </recommendedName>
</protein>
<gene>
    <name evidence="3" type="ordered locus">BN6_61360</name>
</gene>
<dbReference type="EMBL" id="HE804045">
    <property type="protein sequence ID" value="CCH33388.1"/>
    <property type="molecule type" value="Genomic_DNA"/>
</dbReference>
<dbReference type="PATRIC" id="fig|1179773.3.peg.6181"/>
<sequence length="124" mass="14122">MRITWPERRYPRSVSTRHVSRFLINRVRDVLADMPELRLPAERWSFVAETMGDLLAAWEADDEADFQEALVDLESRAGRAARQVDQGEIPFPDNVATLHATMVDRMTNEEDERPSGGDAGGRPR</sequence>
<reference evidence="3 4" key="1">
    <citation type="journal article" date="2012" name="BMC Genomics">
        <title>Complete genome sequence of Saccharothrix espanaensis DSM 44229T and comparison to the other completely sequenced Pseudonocardiaceae.</title>
        <authorList>
            <person name="Strobel T."/>
            <person name="Al-Dilaimi A."/>
            <person name="Blom J."/>
            <person name="Gessner A."/>
            <person name="Kalinowski J."/>
            <person name="Luzhetska M."/>
            <person name="Puhler A."/>
            <person name="Szczepanowski R."/>
            <person name="Bechthold A."/>
            <person name="Ruckert C."/>
        </authorList>
    </citation>
    <scope>NUCLEOTIDE SEQUENCE [LARGE SCALE GENOMIC DNA]</scope>
    <source>
        <strain evidence="4">ATCC 51144 / DSM 44229 / JCM 9112 / NBRC 15066 / NRRL 15764</strain>
    </source>
</reference>
<evidence type="ECO:0000259" key="2">
    <source>
        <dbReference type="Pfam" id="PF20271"/>
    </source>
</evidence>
<name>K0K9S9_SACES</name>
<proteinExistence type="predicted"/>
<evidence type="ECO:0000313" key="4">
    <source>
        <dbReference type="Proteomes" id="UP000006281"/>
    </source>
</evidence>
<evidence type="ECO:0000313" key="3">
    <source>
        <dbReference type="EMBL" id="CCH33388.1"/>
    </source>
</evidence>
<dbReference type="KEGG" id="sesp:BN6_61360"/>
<dbReference type="Proteomes" id="UP000006281">
    <property type="component" value="Chromosome"/>
</dbReference>
<dbReference type="InterPro" id="IPR046924">
    <property type="entry name" value="CATASP"/>
</dbReference>
<dbReference type="Pfam" id="PF20271">
    <property type="entry name" value="CATASP"/>
    <property type="match status" value="1"/>
</dbReference>
<feature type="domain" description="CATRA-Associated Small Protein" evidence="2">
    <location>
        <begin position="27"/>
        <end position="109"/>
    </location>
</feature>
<dbReference type="AlphaFoldDB" id="K0K9S9"/>